<dbReference type="AlphaFoldDB" id="A0A8H4RZD1"/>
<keyword evidence="3" id="KW-1185">Reference proteome</keyword>
<gene>
    <name evidence="2" type="ORF">G7Y89_g135</name>
</gene>
<dbReference type="EMBL" id="JAAMPI010000005">
    <property type="protein sequence ID" value="KAF4637915.1"/>
    <property type="molecule type" value="Genomic_DNA"/>
</dbReference>
<accession>A0A8H4RZD1</accession>
<dbReference type="GO" id="GO:0005524">
    <property type="term" value="F:ATP binding"/>
    <property type="evidence" value="ECO:0007669"/>
    <property type="project" value="InterPro"/>
</dbReference>
<dbReference type="Gene3D" id="1.10.510.10">
    <property type="entry name" value="Transferase(Phosphotransferase) domain 1"/>
    <property type="match status" value="1"/>
</dbReference>
<dbReference type="GO" id="GO:0044773">
    <property type="term" value="P:mitotic DNA damage checkpoint signaling"/>
    <property type="evidence" value="ECO:0007669"/>
    <property type="project" value="TreeGrafter"/>
</dbReference>
<evidence type="ECO:0000259" key="1">
    <source>
        <dbReference type="PROSITE" id="PS50011"/>
    </source>
</evidence>
<proteinExistence type="predicted"/>
<dbReference type="InterPro" id="IPR008271">
    <property type="entry name" value="Ser/Thr_kinase_AS"/>
</dbReference>
<protein>
    <recommendedName>
        <fullName evidence="1">Protein kinase domain-containing protein</fullName>
    </recommendedName>
</protein>
<dbReference type="SUPFAM" id="SSF56112">
    <property type="entry name" value="Protein kinase-like (PK-like)"/>
    <property type="match status" value="1"/>
</dbReference>
<organism evidence="2 3">
    <name type="scientific">Cudoniella acicularis</name>
    <dbReference type="NCBI Taxonomy" id="354080"/>
    <lineage>
        <taxon>Eukaryota</taxon>
        <taxon>Fungi</taxon>
        <taxon>Dikarya</taxon>
        <taxon>Ascomycota</taxon>
        <taxon>Pezizomycotina</taxon>
        <taxon>Leotiomycetes</taxon>
        <taxon>Helotiales</taxon>
        <taxon>Tricladiaceae</taxon>
        <taxon>Cudoniella</taxon>
    </lineage>
</organism>
<evidence type="ECO:0000313" key="2">
    <source>
        <dbReference type="EMBL" id="KAF4637915.1"/>
    </source>
</evidence>
<dbReference type="PANTHER" id="PTHR44167:SF30">
    <property type="entry name" value="PHOSPHORYLASE KINASE"/>
    <property type="match status" value="1"/>
</dbReference>
<dbReference type="GO" id="GO:0004674">
    <property type="term" value="F:protein serine/threonine kinase activity"/>
    <property type="evidence" value="ECO:0007669"/>
    <property type="project" value="TreeGrafter"/>
</dbReference>
<dbReference type="SMART" id="SM00220">
    <property type="entry name" value="S_TKc"/>
    <property type="match status" value="1"/>
</dbReference>
<dbReference type="OrthoDB" id="3563313at2759"/>
<dbReference type="Proteomes" id="UP000566819">
    <property type="component" value="Unassembled WGS sequence"/>
</dbReference>
<dbReference type="InterPro" id="IPR011009">
    <property type="entry name" value="Kinase-like_dom_sf"/>
</dbReference>
<reference evidence="2 3" key="1">
    <citation type="submission" date="2020-03" db="EMBL/GenBank/DDBJ databases">
        <title>Draft Genome Sequence of Cudoniella acicularis.</title>
        <authorList>
            <person name="Buettner E."/>
            <person name="Kellner H."/>
        </authorList>
    </citation>
    <scope>NUCLEOTIDE SEQUENCE [LARGE SCALE GENOMIC DNA]</scope>
    <source>
        <strain evidence="2 3">DSM 108380</strain>
    </source>
</reference>
<comment type="caution">
    <text evidence="2">The sequence shown here is derived from an EMBL/GenBank/DDBJ whole genome shotgun (WGS) entry which is preliminary data.</text>
</comment>
<evidence type="ECO:0000313" key="3">
    <source>
        <dbReference type="Proteomes" id="UP000566819"/>
    </source>
</evidence>
<name>A0A8H4RZD1_9HELO</name>
<dbReference type="PROSITE" id="PS00108">
    <property type="entry name" value="PROTEIN_KINASE_ST"/>
    <property type="match status" value="1"/>
</dbReference>
<dbReference type="InterPro" id="IPR000719">
    <property type="entry name" value="Prot_kinase_dom"/>
</dbReference>
<feature type="domain" description="Protein kinase" evidence="1">
    <location>
        <begin position="255"/>
        <end position="585"/>
    </location>
</feature>
<dbReference type="PROSITE" id="PS50011">
    <property type="entry name" value="PROTEIN_KINASE_DOM"/>
    <property type="match status" value="1"/>
</dbReference>
<dbReference type="GO" id="GO:0005634">
    <property type="term" value="C:nucleus"/>
    <property type="evidence" value="ECO:0007669"/>
    <property type="project" value="TreeGrafter"/>
</dbReference>
<sequence>MVRTSQKPPKVYKNLRSLARLFRHKFQYTVQEIGLTIANEPDLFNLLQSSSFNKDDLQIVYYIGGIEHKPWADWNGMIPVPISQTGLVLDQQTDWFTRLNQDPRPEAIRWLEILIQMPNLISDILVILDCSPLEIESMEILDFGSGTSGFEVMTPGYKDSSREVGMFTSSLAELLESATDLENQKVRKEFITTDWLIGQLSNTNHLPHLAFEPSLICNTVEDDYLAHVILEPVALPSFEQGSHLELPRYDYVKLFNNVSLIYENGITEVFKAQIPKGAQESQEAKEITVYVIKSFTPKNVTQAKSIALAFRTERNILCRLSTWKHTHILDFFGSFEVLSEFKFGSFGLVLPFAEGGDLNQFLRLPRPPNWLFTGPGCIPFCKALFVQTKGIVDALKFLHDKTSSAGYVIHCDIKPANILVHNATFKIGDFGSSRMKEADETSKTEWGFGTPMYAPPETTIEDSDSYGRARDVWALGCVMLEILVLLLHGFRQPAIVEIFEDERRESSYKGTRIYSRTMSCVEVWVENIGKLIEKGHQRDRNTWVDGDWSDEQEALRIMLMTVQGMLKVNRLERIDSSQAAENLAINIGRE</sequence>
<dbReference type="CDD" id="cd00180">
    <property type="entry name" value="PKc"/>
    <property type="match status" value="1"/>
</dbReference>
<dbReference type="Pfam" id="PF00069">
    <property type="entry name" value="Pkinase"/>
    <property type="match status" value="1"/>
</dbReference>
<dbReference type="PANTHER" id="PTHR44167">
    <property type="entry name" value="OVARIAN-SPECIFIC SERINE/THREONINE-PROTEIN KINASE LOK-RELATED"/>
    <property type="match status" value="1"/>
</dbReference>